<dbReference type="Proteomes" id="UP000626109">
    <property type="component" value="Unassembled WGS sequence"/>
</dbReference>
<dbReference type="EMBL" id="CAJNNW010028287">
    <property type="protein sequence ID" value="CAE8695510.1"/>
    <property type="molecule type" value="Genomic_DNA"/>
</dbReference>
<dbReference type="PANTHER" id="PTHR21228">
    <property type="entry name" value="FAST LEU-RICH DOMAIN-CONTAINING"/>
    <property type="match status" value="1"/>
</dbReference>
<accession>A0A813K2R3</accession>
<gene>
    <name evidence="2" type="ORF">PGLA1383_LOCUS17370</name>
    <name evidence="3" type="ORF">PGLA2088_LOCUS29381</name>
</gene>
<evidence type="ECO:0000256" key="1">
    <source>
        <dbReference type="SAM" id="MobiDB-lite"/>
    </source>
</evidence>
<dbReference type="GO" id="GO:0005759">
    <property type="term" value="C:mitochondrial matrix"/>
    <property type="evidence" value="ECO:0007669"/>
    <property type="project" value="TreeGrafter"/>
</dbReference>
<dbReference type="PANTHER" id="PTHR21228:SF40">
    <property type="entry name" value="LD45607P"/>
    <property type="match status" value="1"/>
</dbReference>
<reference evidence="3" key="1">
    <citation type="submission" date="2021-02" db="EMBL/GenBank/DDBJ databases">
        <authorList>
            <person name="Dougan E. K."/>
            <person name="Rhodes N."/>
            <person name="Thang M."/>
            <person name="Chan C."/>
        </authorList>
    </citation>
    <scope>NUCLEOTIDE SEQUENCE</scope>
</reference>
<dbReference type="GO" id="GO:0044528">
    <property type="term" value="P:regulation of mitochondrial mRNA stability"/>
    <property type="evidence" value="ECO:0007669"/>
    <property type="project" value="TreeGrafter"/>
</dbReference>
<evidence type="ECO:0000313" key="2">
    <source>
        <dbReference type="EMBL" id="CAE8598985.1"/>
    </source>
</evidence>
<dbReference type="GO" id="GO:0035770">
    <property type="term" value="C:ribonucleoprotein granule"/>
    <property type="evidence" value="ECO:0007669"/>
    <property type="project" value="TreeGrafter"/>
</dbReference>
<feature type="compositionally biased region" description="Low complexity" evidence="1">
    <location>
        <begin position="77"/>
        <end position="91"/>
    </location>
</feature>
<keyword evidence="5" id="KW-1185">Reference proteome</keyword>
<evidence type="ECO:0000313" key="3">
    <source>
        <dbReference type="EMBL" id="CAE8695510.1"/>
    </source>
</evidence>
<dbReference type="EMBL" id="CAJNNV010010739">
    <property type="protein sequence ID" value="CAE8598985.1"/>
    <property type="molecule type" value="Genomic_DNA"/>
</dbReference>
<sequence length="733" mass="78336">MPAIRASCGQQLLQRQFAAHRGIRSSVAGLQRQGQGQGGDTAARSVRRLNSSLNVYRAGLKGFCSSSDAGQHGSLPAAATRESSSTSANRRGAQVALNRRLREGSFQEFLDLSKEEADSMDLANIVICLGRVVRKLEGAQNVRVRHDVSTGQEEACFILVSKLLGRCIGVEDPGLVLSTRSGHSLANLAWAAARLEDRLPSCESEANSLPQTVSRLVLHKGLQLGLENLKGRDLPVLVWAIAWVQRNSHGCLLGAQELRDVFRALSSSLPLRLPEVAPQGLAMLLWSLATLEASPLPPCIPQKPSDQAGQVTIAGPGSSPPVPRAVFRAVAEETGRRSGNLSAREVANVAWSFATVQVTMPDWLLEDVPRRALQLSPQECANVLWALASASQLDAVEAVAGALHAGGAVAATSFEGWKPQEMANAAWALAHACQRSRSQSPRDSVKRGSAGGQSTLEVLHSPVVPRVHELGSVELAMVASSLRHGEAPSAELRDRIAVHASELMAAGCLTPDAIVQVADSITAAGQSPPEELRTAAESLWQQTLQILKGLVRDRPESLQALGLTSLGGQGTVRLLQDLGIMANHSSDASDLMHNGKQYADWNRLDVPQTTAGQVLCLLRYHLLLTVSEPTHKHLSLMETGRVISSGSEPDTTGLGLLTPVTLRFSRGRDAEFLALTSIVGEATRRAGGGKSETWQLRGSIDLHVSHTPCLSCVGAMVQFRNAFPEVRLEVTFD</sequence>
<evidence type="ECO:0000313" key="5">
    <source>
        <dbReference type="Proteomes" id="UP000654075"/>
    </source>
</evidence>
<comment type="caution">
    <text evidence="3">The sequence shown here is derived from an EMBL/GenBank/DDBJ whole genome shotgun (WGS) entry which is preliminary data.</text>
</comment>
<dbReference type="OrthoDB" id="10443149at2759"/>
<protein>
    <submittedName>
        <fullName evidence="3">Uncharacterized protein</fullName>
    </submittedName>
</protein>
<dbReference type="AlphaFoldDB" id="A0A813K2R3"/>
<dbReference type="InterPro" id="IPR050870">
    <property type="entry name" value="FAST_kinase"/>
</dbReference>
<evidence type="ECO:0000313" key="4">
    <source>
        <dbReference type="Proteomes" id="UP000626109"/>
    </source>
</evidence>
<dbReference type="GO" id="GO:0000963">
    <property type="term" value="P:mitochondrial RNA processing"/>
    <property type="evidence" value="ECO:0007669"/>
    <property type="project" value="TreeGrafter"/>
</dbReference>
<feature type="region of interest" description="Disordered" evidence="1">
    <location>
        <begin position="69"/>
        <end position="92"/>
    </location>
</feature>
<dbReference type="GO" id="GO:0003723">
    <property type="term" value="F:RNA binding"/>
    <property type="evidence" value="ECO:0007669"/>
    <property type="project" value="TreeGrafter"/>
</dbReference>
<organism evidence="3 4">
    <name type="scientific">Polarella glacialis</name>
    <name type="common">Dinoflagellate</name>
    <dbReference type="NCBI Taxonomy" id="89957"/>
    <lineage>
        <taxon>Eukaryota</taxon>
        <taxon>Sar</taxon>
        <taxon>Alveolata</taxon>
        <taxon>Dinophyceae</taxon>
        <taxon>Suessiales</taxon>
        <taxon>Suessiaceae</taxon>
        <taxon>Polarella</taxon>
    </lineage>
</organism>
<dbReference type="Proteomes" id="UP000654075">
    <property type="component" value="Unassembled WGS sequence"/>
</dbReference>
<proteinExistence type="predicted"/>
<name>A0A813K2R3_POLGL</name>